<keyword evidence="11 13" id="KW-0472">Membrane</keyword>
<evidence type="ECO:0000256" key="8">
    <source>
        <dbReference type="ARBA" id="ARBA00022968"/>
    </source>
</evidence>
<comment type="caution">
    <text evidence="17">The sequence shown here is derived from an EMBL/GenBank/DDBJ whole genome shotgun (WGS) entry which is preliminary data.</text>
</comment>
<dbReference type="Proteomes" id="UP000006457">
    <property type="component" value="Unassembled WGS sequence"/>
</dbReference>
<dbReference type="EMBL" id="AJSX01000010">
    <property type="protein sequence ID" value="EIJ71077.1"/>
    <property type="molecule type" value="Genomic_DNA"/>
</dbReference>
<gene>
    <name evidence="13 17" type="primary">ccmE</name>
    <name evidence="13" type="synonym">cycJ</name>
    <name evidence="17" type="ORF">HMPREF1052_1861</name>
</gene>
<protein>
    <recommendedName>
        <fullName evidence="13">Cytochrome c-type biogenesis protein CcmE</fullName>
    </recommendedName>
    <alternativeName>
        <fullName evidence="13">Cytochrome c maturation protein E</fullName>
    </alternativeName>
    <alternativeName>
        <fullName evidence="13">Heme chaperone CcmE</fullName>
    </alternativeName>
</protein>
<keyword evidence="6 13" id="KW-0479">Metal-binding</keyword>
<feature type="binding site" description="covalent" evidence="13 14">
    <location>
        <position position="131"/>
    </location>
    <ligand>
        <name>heme</name>
        <dbReference type="ChEBI" id="CHEBI:30413"/>
    </ligand>
</feature>
<keyword evidence="9 13" id="KW-1133">Transmembrane helix</keyword>
<evidence type="ECO:0000256" key="14">
    <source>
        <dbReference type="PIRSR" id="PIRSR604329-50"/>
    </source>
</evidence>
<dbReference type="NCBIfam" id="NF009727">
    <property type="entry name" value="PRK13254.1-1"/>
    <property type="match status" value="1"/>
</dbReference>
<sequence length="183" mass="20143">MNPRRKSRLTIILFVLIGVTIASSLVLYALRQNIDLFYTPSEVVNGKNNDPNAIPQVGQRIRVGGMVVEGSVHRDPKSLKVTFNVDDIGPEITVEYEGILPDLFREGQGIVVQGVLKEPTLLVASEVLAKHDENYVPPDLSEKLESVHKGAGVTQKDMHGESERDRAAKMLNTEANTQKEGSK</sequence>
<feature type="compositionally biased region" description="Basic and acidic residues" evidence="15">
    <location>
        <begin position="156"/>
        <end position="168"/>
    </location>
</feature>
<keyword evidence="5 13" id="KW-0812">Transmembrane</keyword>
<keyword evidence="18" id="KW-1185">Reference proteome</keyword>
<feature type="region of interest" description="Disordered" evidence="15">
    <location>
        <begin position="147"/>
        <end position="183"/>
    </location>
</feature>
<keyword evidence="7 13" id="KW-0201">Cytochrome c-type biogenesis</keyword>
<keyword evidence="8 13" id="KW-0735">Signal-anchor</keyword>
<evidence type="ECO:0000256" key="2">
    <source>
        <dbReference type="ARBA" id="ARBA00022475"/>
    </source>
</evidence>
<keyword evidence="2 13" id="KW-1003">Cell membrane</keyword>
<dbReference type="GO" id="GO:0017004">
    <property type="term" value="P:cytochrome complex assembly"/>
    <property type="evidence" value="ECO:0007669"/>
    <property type="project" value="UniProtKB-KW"/>
</dbReference>
<keyword evidence="10 13" id="KW-0408">Iron</keyword>
<dbReference type="SUPFAM" id="SSF82093">
    <property type="entry name" value="Heme chaperone CcmE"/>
    <property type="match status" value="1"/>
</dbReference>
<evidence type="ECO:0000256" key="9">
    <source>
        <dbReference type="ARBA" id="ARBA00022989"/>
    </source>
</evidence>
<keyword evidence="3" id="KW-0997">Cell inner membrane</keyword>
<dbReference type="Pfam" id="PF03100">
    <property type="entry name" value="CcmE"/>
    <property type="match status" value="1"/>
</dbReference>
<evidence type="ECO:0000313" key="18">
    <source>
        <dbReference type="Proteomes" id="UP000006457"/>
    </source>
</evidence>
<proteinExistence type="inferred from homology"/>
<dbReference type="RefSeq" id="WP_005759451.1">
    <property type="nucleotide sequence ID" value="NZ_AJSX01000010.1"/>
</dbReference>
<comment type="function">
    <text evidence="12 13">Heme chaperone required for the biogenesis of c-type cytochromes. Transiently binds heme delivered by CcmC and transfers the heme to apo-cytochromes in a process facilitated by CcmF and CcmH.</text>
</comment>
<feature type="topological domain" description="Extracellular" evidence="13">
    <location>
        <begin position="30"/>
        <end position="183"/>
    </location>
</feature>
<dbReference type="HAMAP" id="MF_01959">
    <property type="entry name" value="CcmE"/>
    <property type="match status" value="1"/>
</dbReference>
<reference evidence="17 18" key="1">
    <citation type="submission" date="2012-03" db="EMBL/GenBank/DDBJ databases">
        <authorList>
            <person name="Harkins D.M."/>
            <person name="Madupu R."/>
            <person name="Durkin A.S."/>
            <person name="Torralba M."/>
            <person name="Methe B."/>
            <person name="Sutton G.G."/>
            <person name="Nelson K.E."/>
        </authorList>
    </citation>
    <scope>NUCLEOTIDE SEQUENCE [LARGE SCALE GENOMIC DNA]</scope>
    <source>
        <strain evidence="17 18">CCUG 2042</strain>
    </source>
</reference>
<evidence type="ECO:0000256" key="4">
    <source>
        <dbReference type="ARBA" id="ARBA00022617"/>
    </source>
</evidence>
<evidence type="ECO:0000256" key="5">
    <source>
        <dbReference type="ARBA" id="ARBA00022692"/>
    </source>
</evidence>
<dbReference type="PATRIC" id="fig|1095749.3.peg.587"/>
<keyword evidence="4 13" id="KW-0349">Heme</keyword>
<dbReference type="NCBIfam" id="NF009729">
    <property type="entry name" value="PRK13254.1-3"/>
    <property type="match status" value="1"/>
</dbReference>
<dbReference type="GO" id="GO:0046872">
    <property type="term" value="F:metal ion binding"/>
    <property type="evidence" value="ECO:0007669"/>
    <property type="project" value="UniProtKB-KW"/>
</dbReference>
<dbReference type="PANTHER" id="PTHR34128">
    <property type="entry name" value="CYTOCHROME C-TYPE BIOGENESIS PROTEIN CCME HOMOLOG, MITOCHONDRIAL"/>
    <property type="match status" value="1"/>
</dbReference>
<dbReference type="PANTHER" id="PTHR34128:SF2">
    <property type="entry name" value="CYTOCHROME C-TYPE BIOGENESIS PROTEIN CCME HOMOLOG, MITOCHONDRIAL"/>
    <property type="match status" value="1"/>
</dbReference>
<dbReference type="GO" id="GO:0020037">
    <property type="term" value="F:heme binding"/>
    <property type="evidence" value="ECO:0007669"/>
    <property type="project" value="InterPro"/>
</dbReference>
<dbReference type="GO" id="GO:0005886">
    <property type="term" value="C:plasma membrane"/>
    <property type="evidence" value="ECO:0007669"/>
    <property type="project" value="UniProtKB-SubCell"/>
</dbReference>
<organism evidence="17 18">
    <name type="scientific">Pasteurella bettyae CCUG 2042</name>
    <dbReference type="NCBI Taxonomy" id="1095749"/>
    <lineage>
        <taxon>Bacteria</taxon>
        <taxon>Pseudomonadati</taxon>
        <taxon>Pseudomonadota</taxon>
        <taxon>Gammaproteobacteria</taxon>
        <taxon>Pasteurellales</taxon>
        <taxon>Pasteurellaceae</taxon>
        <taxon>Pasteurella</taxon>
    </lineage>
</organism>
<comment type="subcellular location">
    <subcellularLocation>
        <location evidence="1">Cell inner membrane</location>
    </subcellularLocation>
    <subcellularLocation>
        <location evidence="13">Cell membrane</location>
        <topology evidence="13">Single-pass type II membrane protein</topology>
    </subcellularLocation>
</comment>
<evidence type="ECO:0000256" key="7">
    <source>
        <dbReference type="ARBA" id="ARBA00022748"/>
    </source>
</evidence>
<evidence type="ECO:0000256" key="11">
    <source>
        <dbReference type="ARBA" id="ARBA00023136"/>
    </source>
</evidence>
<evidence type="ECO:0000256" key="13">
    <source>
        <dbReference type="HAMAP-Rule" id="MF_01959"/>
    </source>
</evidence>
<evidence type="ECO:0000256" key="12">
    <source>
        <dbReference type="ARBA" id="ARBA00056663"/>
    </source>
</evidence>
<evidence type="ECO:0000256" key="6">
    <source>
        <dbReference type="ARBA" id="ARBA00022723"/>
    </source>
</evidence>
<dbReference type="GO" id="GO:0017003">
    <property type="term" value="P:protein-heme linkage"/>
    <property type="evidence" value="ECO:0007669"/>
    <property type="project" value="UniProtKB-UniRule"/>
</dbReference>
<dbReference type="eggNOG" id="COG2332">
    <property type="taxonomic scope" value="Bacteria"/>
</dbReference>
<evidence type="ECO:0000256" key="3">
    <source>
        <dbReference type="ARBA" id="ARBA00022519"/>
    </source>
</evidence>
<feature type="transmembrane region" description="Helical" evidence="16">
    <location>
        <begin position="12"/>
        <end position="30"/>
    </location>
</feature>
<evidence type="ECO:0000256" key="1">
    <source>
        <dbReference type="ARBA" id="ARBA00004533"/>
    </source>
</evidence>
<dbReference type="OrthoDB" id="9793584at2"/>
<evidence type="ECO:0000256" key="15">
    <source>
        <dbReference type="SAM" id="MobiDB-lite"/>
    </source>
</evidence>
<feature type="binding site" description="axial binding residue" evidence="13 14">
    <location>
        <position position="135"/>
    </location>
    <ligand>
        <name>heme</name>
        <dbReference type="ChEBI" id="CHEBI:30413"/>
    </ligand>
    <ligandPart>
        <name>Fe</name>
        <dbReference type="ChEBI" id="CHEBI:18248"/>
    </ligandPart>
</feature>
<comment type="similarity">
    <text evidence="13">Belongs to the CcmE/CycJ family.</text>
</comment>
<dbReference type="InterPro" id="IPR036127">
    <property type="entry name" value="CcmE-like_sf"/>
</dbReference>
<accession>I3DH84</accession>
<dbReference type="Gene3D" id="2.40.50.140">
    <property type="entry name" value="Nucleic acid-binding proteins"/>
    <property type="match status" value="1"/>
</dbReference>
<feature type="topological domain" description="Cytoplasmic" evidence="13">
    <location>
        <begin position="1"/>
        <end position="8"/>
    </location>
</feature>
<name>I3DH84_9PAST</name>
<dbReference type="InterPro" id="IPR012340">
    <property type="entry name" value="NA-bd_OB-fold"/>
</dbReference>
<evidence type="ECO:0000256" key="16">
    <source>
        <dbReference type="SAM" id="Phobius"/>
    </source>
</evidence>
<evidence type="ECO:0000256" key="10">
    <source>
        <dbReference type="ARBA" id="ARBA00023004"/>
    </source>
</evidence>
<dbReference type="FunFam" id="2.40.50.140:FF:000104">
    <property type="entry name" value="Cytochrome c-type biogenesis protein CcmE"/>
    <property type="match status" value="1"/>
</dbReference>
<feature type="compositionally biased region" description="Polar residues" evidence="15">
    <location>
        <begin position="173"/>
        <end position="183"/>
    </location>
</feature>
<dbReference type="InterPro" id="IPR004329">
    <property type="entry name" value="CcmE"/>
</dbReference>
<dbReference type="AlphaFoldDB" id="I3DH84"/>
<dbReference type="NCBIfam" id="NF009638">
    <property type="entry name" value="PRK13165.1"/>
    <property type="match status" value="1"/>
</dbReference>
<evidence type="ECO:0000313" key="17">
    <source>
        <dbReference type="EMBL" id="EIJ71077.1"/>
    </source>
</evidence>